<dbReference type="PATRIC" id="fig|1073571.4.peg.221"/>
<proteinExistence type="predicted"/>
<gene>
    <name evidence="2" type="ORF">PRIO_0237</name>
</gene>
<sequence>MPSDCVLLPGGYLFIGVDHVELTTITAIVAAVSGVVLGWVTRTSAFKKDVAQEAGNGAALRTDVEYIKRGVDDIRADVRMQGQRTDVLAERVTRVEESAKQAHLRISEIHKQRSDV</sequence>
<evidence type="ECO:0000313" key="3">
    <source>
        <dbReference type="Proteomes" id="UP000033163"/>
    </source>
</evidence>
<protein>
    <submittedName>
        <fullName evidence="2">Putative membrane protein</fullName>
    </submittedName>
</protein>
<dbReference type="KEGG" id="pri:PRIO_0237"/>
<keyword evidence="1" id="KW-0472">Membrane</keyword>
<organism evidence="2 3">
    <name type="scientific">Paenibacillus riograndensis SBR5</name>
    <dbReference type="NCBI Taxonomy" id="1073571"/>
    <lineage>
        <taxon>Bacteria</taxon>
        <taxon>Bacillati</taxon>
        <taxon>Bacillota</taxon>
        <taxon>Bacilli</taxon>
        <taxon>Bacillales</taxon>
        <taxon>Paenibacillaceae</taxon>
        <taxon>Paenibacillus</taxon>
        <taxon>Paenibacillus sonchi group</taxon>
    </lineage>
</organism>
<dbReference type="HOGENOM" id="CLU_169506_1_0_9"/>
<reference evidence="3" key="1">
    <citation type="submission" date="2015-03" db="EMBL/GenBank/DDBJ databases">
        <authorList>
            <person name="Wibberg D."/>
        </authorList>
    </citation>
    <scope>NUCLEOTIDE SEQUENCE [LARGE SCALE GENOMIC DNA]</scope>
</reference>
<keyword evidence="1" id="KW-0812">Transmembrane</keyword>
<evidence type="ECO:0000313" key="2">
    <source>
        <dbReference type="EMBL" id="CQR51491.1"/>
    </source>
</evidence>
<evidence type="ECO:0000256" key="1">
    <source>
        <dbReference type="SAM" id="Phobius"/>
    </source>
</evidence>
<dbReference type="AlphaFoldDB" id="A0A0E4CU33"/>
<feature type="transmembrane region" description="Helical" evidence="1">
    <location>
        <begin position="20"/>
        <end position="40"/>
    </location>
</feature>
<dbReference type="Proteomes" id="UP000033163">
    <property type="component" value="Chromosome I"/>
</dbReference>
<name>A0A0E4CU33_9BACL</name>
<dbReference type="EMBL" id="LN831776">
    <property type="protein sequence ID" value="CQR51491.1"/>
    <property type="molecule type" value="Genomic_DNA"/>
</dbReference>
<keyword evidence="1" id="KW-1133">Transmembrane helix</keyword>
<accession>A0A0E4CU33</accession>